<evidence type="ECO:0000313" key="2">
    <source>
        <dbReference type="Proteomes" id="UP000499080"/>
    </source>
</evidence>
<name>A0A4Y2IE48_ARAVE</name>
<gene>
    <name evidence="1" type="ORF">AVEN_68964_1</name>
</gene>
<protein>
    <submittedName>
        <fullName evidence="1">Uncharacterized protein</fullName>
    </submittedName>
</protein>
<dbReference type="AlphaFoldDB" id="A0A4Y2IE48"/>
<keyword evidence="2" id="KW-1185">Reference proteome</keyword>
<dbReference type="EMBL" id="BGPR01002593">
    <property type="protein sequence ID" value="GBM76017.1"/>
    <property type="molecule type" value="Genomic_DNA"/>
</dbReference>
<reference evidence="1 2" key="1">
    <citation type="journal article" date="2019" name="Sci. Rep.">
        <title>Orb-weaving spider Araneus ventricosus genome elucidates the spidroin gene catalogue.</title>
        <authorList>
            <person name="Kono N."/>
            <person name="Nakamura H."/>
            <person name="Ohtoshi R."/>
            <person name="Moran D.A.P."/>
            <person name="Shinohara A."/>
            <person name="Yoshida Y."/>
            <person name="Fujiwara M."/>
            <person name="Mori M."/>
            <person name="Tomita M."/>
            <person name="Arakawa K."/>
        </authorList>
    </citation>
    <scope>NUCLEOTIDE SEQUENCE [LARGE SCALE GENOMIC DNA]</scope>
</reference>
<dbReference type="Proteomes" id="UP000499080">
    <property type="component" value="Unassembled WGS sequence"/>
</dbReference>
<organism evidence="1 2">
    <name type="scientific">Araneus ventricosus</name>
    <name type="common">Orbweaver spider</name>
    <name type="synonym">Epeira ventricosa</name>
    <dbReference type="NCBI Taxonomy" id="182803"/>
    <lineage>
        <taxon>Eukaryota</taxon>
        <taxon>Metazoa</taxon>
        <taxon>Ecdysozoa</taxon>
        <taxon>Arthropoda</taxon>
        <taxon>Chelicerata</taxon>
        <taxon>Arachnida</taxon>
        <taxon>Araneae</taxon>
        <taxon>Araneomorphae</taxon>
        <taxon>Entelegynae</taxon>
        <taxon>Araneoidea</taxon>
        <taxon>Araneidae</taxon>
        <taxon>Araneus</taxon>
    </lineage>
</organism>
<evidence type="ECO:0000313" key="1">
    <source>
        <dbReference type="EMBL" id="GBM76017.1"/>
    </source>
</evidence>
<proteinExistence type="predicted"/>
<sequence length="111" mass="12780">MKFDILQAVNFTMMAWQNVLQKTIKNCFAFGGFLTPVYVNPIENAESDNFVPPENWSNLSDVTALEEFVQCDSEEECAVKKRIIALKRLCQVFNKRWWVLTPCKNTSLAVI</sequence>
<comment type="caution">
    <text evidence="1">The sequence shown here is derived from an EMBL/GenBank/DDBJ whole genome shotgun (WGS) entry which is preliminary data.</text>
</comment>
<dbReference type="OrthoDB" id="6512965at2759"/>
<accession>A0A4Y2IE48</accession>